<evidence type="ECO:0000259" key="9">
    <source>
        <dbReference type="Pfam" id="PF12680"/>
    </source>
</evidence>
<dbReference type="InterPro" id="IPR014284">
    <property type="entry name" value="RNA_pol_sigma-70_dom"/>
</dbReference>
<dbReference type="SUPFAM" id="SSF88659">
    <property type="entry name" value="Sigma3 and sigma4 domains of RNA polymerase sigma factors"/>
    <property type="match status" value="1"/>
</dbReference>
<dbReference type="InterPro" id="IPR007627">
    <property type="entry name" value="RNA_pol_sigma70_r2"/>
</dbReference>
<dbReference type="Proteomes" id="UP000306628">
    <property type="component" value="Unassembled WGS sequence"/>
</dbReference>
<dbReference type="InterPro" id="IPR014305">
    <property type="entry name" value="RNA_pol_sigma-G_actinobac"/>
</dbReference>
<evidence type="ECO:0000259" key="7">
    <source>
        <dbReference type="Pfam" id="PF04542"/>
    </source>
</evidence>
<dbReference type="NCBIfam" id="NF006089">
    <property type="entry name" value="PRK08241.1"/>
    <property type="match status" value="1"/>
</dbReference>
<feature type="domain" description="SnoaL-like" evidence="9">
    <location>
        <begin position="211"/>
        <end position="259"/>
    </location>
</feature>
<reference evidence="10 11" key="1">
    <citation type="submission" date="2019-05" db="EMBL/GenBank/DDBJ databases">
        <title>Draft genome sequence of Nonomuraea zeae DSM 100528.</title>
        <authorList>
            <person name="Saricaoglu S."/>
            <person name="Isik K."/>
        </authorList>
    </citation>
    <scope>NUCLEOTIDE SEQUENCE [LARGE SCALE GENOMIC DNA]</scope>
    <source>
        <strain evidence="10 11">DSM 100528</strain>
    </source>
</reference>
<keyword evidence="3" id="KW-0805">Transcription regulation</keyword>
<dbReference type="Pfam" id="PF04542">
    <property type="entry name" value="Sigma70_r2"/>
    <property type="match status" value="1"/>
</dbReference>
<gene>
    <name evidence="10" type="ORF">ETD85_47545</name>
</gene>
<keyword evidence="5" id="KW-0804">Transcription</keyword>
<evidence type="ECO:0000256" key="5">
    <source>
        <dbReference type="ARBA" id="ARBA00023163"/>
    </source>
</evidence>
<evidence type="ECO:0000256" key="4">
    <source>
        <dbReference type="ARBA" id="ARBA00023082"/>
    </source>
</evidence>
<dbReference type="GO" id="GO:0016987">
    <property type="term" value="F:sigma factor activity"/>
    <property type="evidence" value="ECO:0007669"/>
    <property type="project" value="UniProtKB-KW"/>
</dbReference>
<dbReference type="EMBL" id="VCKX01000251">
    <property type="protein sequence ID" value="TMR23714.1"/>
    <property type="molecule type" value="Genomic_DNA"/>
</dbReference>
<feature type="compositionally biased region" description="Basic and acidic residues" evidence="6">
    <location>
        <begin position="1"/>
        <end position="11"/>
    </location>
</feature>
<dbReference type="Gene3D" id="3.10.450.50">
    <property type="match status" value="1"/>
</dbReference>
<dbReference type="GO" id="GO:0003677">
    <property type="term" value="F:DNA binding"/>
    <property type="evidence" value="ECO:0007669"/>
    <property type="project" value="InterPro"/>
</dbReference>
<evidence type="ECO:0000256" key="6">
    <source>
        <dbReference type="SAM" id="MobiDB-lite"/>
    </source>
</evidence>
<proteinExistence type="inferred from homology"/>
<dbReference type="NCBIfam" id="TIGR02960">
    <property type="entry name" value="SigX5"/>
    <property type="match status" value="1"/>
</dbReference>
<dbReference type="InterPro" id="IPR013324">
    <property type="entry name" value="RNA_pol_sigma_r3/r4-like"/>
</dbReference>
<dbReference type="PANTHER" id="PTHR30173:SF36">
    <property type="entry name" value="ECF RNA POLYMERASE SIGMA FACTOR SIGJ"/>
    <property type="match status" value="1"/>
</dbReference>
<protein>
    <submittedName>
        <fullName evidence="10">Sigma-70 family RNA polymerase sigma factor</fullName>
    </submittedName>
</protein>
<dbReference type="InterPro" id="IPR052704">
    <property type="entry name" value="ECF_Sigma-70_Domain"/>
</dbReference>
<feature type="region of interest" description="Disordered" evidence="6">
    <location>
        <begin position="1"/>
        <end position="22"/>
    </location>
</feature>
<dbReference type="OrthoDB" id="3500555at2"/>
<feature type="domain" description="RNA polymerase sigma-70 region 2" evidence="7">
    <location>
        <begin position="25"/>
        <end position="89"/>
    </location>
</feature>
<dbReference type="SUPFAM" id="SSF54427">
    <property type="entry name" value="NTF2-like"/>
    <property type="match status" value="1"/>
</dbReference>
<accession>A0A5S4FTL1</accession>
<evidence type="ECO:0000256" key="2">
    <source>
        <dbReference type="ARBA" id="ARBA00011344"/>
    </source>
</evidence>
<feature type="domain" description="RNA polymerase sigma factor 70 region 4 type 2" evidence="8">
    <location>
        <begin position="141"/>
        <end position="193"/>
    </location>
</feature>
<comment type="similarity">
    <text evidence="1">Belongs to the sigma-70 factor family. ECF subfamily.</text>
</comment>
<dbReference type="Gene3D" id="1.10.1740.10">
    <property type="match status" value="1"/>
</dbReference>
<evidence type="ECO:0000256" key="1">
    <source>
        <dbReference type="ARBA" id="ARBA00010641"/>
    </source>
</evidence>
<dbReference type="InterPro" id="IPR037401">
    <property type="entry name" value="SnoaL-like"/>
</dbReference>
<dbReference type="Gene3D" id="1.10.10.10">
    <property type="entry name" value="Winged helix-like DNA-binding domain superfamily/Winged helix DNA-binding domain"/>
    <property type="match status" value="1"/>
</dbReference>
<dbReference type="Pfam" id="PF12680">
    <property type="entry name" value="SnoaL_2"/>
    <property type="match status" value="1"/>
</dbReference>
<dbReference type="PANTHER" id="PTHR30173">
    <property type="entry name" value="SIGMA 19 FACTOR"/>
    <property type="match status" value="1"/>
</dbReference>
<dbReference type="InterPro" id="IPR013249">
    <property type="entry name" value="RNA_pol_sigma70_r4_t2"/>
</dbReference>
<dbReference type="GO" id="GO:0006352">
    <property type="term" value="P:DNA-templated transcription initiation"/>
    <property type="evidence" value="ECO:0007669"/>
    <property type="project" value="InterPro"/>
</dbReference>
<organism evidence="10 11">
    <name type="scientific">Nonomuraea zeae</name>
    <dbReference type="NCBI Taxonomy" id="1642303"/>
    <lineage>
        <taxon>Bacteria</taxon>
        <taxon>Bacillati</taxon>
        <taxon>Actinomycetota</taxon>
        <taxon>Actinomycetes</taxon>
        <taxon>Streptosporangiales</taxon>
        <taxon>Streptosporangiaceae</taxon>
        <taxon>Nonomuraea</taxon>
    </lineage>
</organism>
<dbReference type="SUPFAM" id="SSF88946">
    <property type="entry name" value="Sigma2 domain of RNA polymerase sigma factors"/>
    <property type="match status" value="1"/>
</dbReference>
<comment type="caution">
    <text evidence="10">The sequence shown here is derived from an EMBL/GenBank/DDBJ whole genome shotgun (WGS) entry which is preliminary data.</text>
</comment>
<name>A0A5S4FTL1_9ACTN</name>
<dbReference type="Pfam" id="PF08281">
    <property type="entry name" value="Sigma70_r4_2"/>
    <property type="match status" value="1"/>
</dbReference>
<comment type="subunit">
    <text evidence="2">Interacts transiently with the RNA polymerase catalytic core formed by RpoA, RpoB, RpoC and RpoZ (2 alpha, 1 beta, 1 beta' and 1 omega subunit) to form the RNA polymerase holoenzyme that can initiate transcription.</text>
</comment>
<dbReference type="AlphaFoldDB" id="A0A5S4FTL1"/>
<dbReference type="InterPro" id="IPR013325">
    <property type="entry name" value="RNA_pol_sigma_r2"/>
</dbReference>
<evidence type="ECO:0000313" key="10">
    <source>
        <dbReference type="EMBL" id="TMR23714.1"/>
    </source>
</evidence>
<dbReference type="InterPro" id="IPR032710">
    <property type="entry name" value="NTF2-like_dom_sf"/>
</dbReference>
<evidence type="ECO:0000313" key="11">
    <source>
        <dbReference type="Proteomes" id="UP000306628"/>
    </source>
</evidence>
<sequence length="344" mass="37024">MGDRAADRGERGVTGAPADPGPPDFERYRVELIGYCYRLLGSGFEAEDAVQETFVRAWRTYDPGRGPLRSWLFHLATNICLDMLRGPQRRARAMDLAPAAIPGADLGAPQPPERWIQPVPDALALPADPAELAVERETIRLAFVAALQRLAPRQRAVLILRDVLKWSAAETATLLGTTVTSVNSALQRARARLPAAAPTPAGEAVDEELLARYVSAFERYDVAELVSLLHEDATMSMPPFTWWLRGRESIRAVLLAAAASGAPRAVDALAEPSGSGAPCAGSRLLPTRANGSPAFGQYTDGEAFALIVLDVAGGRITDTTTYLDPDLFPFFGLPMSLGHALRTE</sequence>
<keyword evidence="11" id="KW-1185">Reference proteome</keyword>
<dbReference type="NCBIfam" id="TIGR02937">
    <property type="entry name" value="sigma70-ECF"/>
    <property type="match status" value="1"/>
</dbReference>
<keyword evidence="4" id="KW-0731">Sigma factor</keyword>
<evidence type="ECO:0000256" key="3">
    <source>
        <dbReference type="ARBA" id="ARBA00023015"/>
    </source>
</evidence>
<evidence type="ECO:0000259" key="8">
    <source>
        <dbReference type="Pfam" id="PF08281"/>
    </source>
</evidence>
<dbReference type="InterPro" id="IPR036388">
    <property type="entry name" value="WH-like_DNA-bd_sf"/>
</dbReference>